<reference evidence="2" key="1">
    <citation type="journal article" date="2019" name="Int. J. Syst. Evol. Microbiol.">
        <title>The Global Catalogue of Microorganisms (GCM) 10K type strain sequencing project: providing services to taxonomists for standard genome sequencing and annotation.</title>
        <authorList>
            <consortium name="The Broad Institute Genomics Platform"/>
            <consortium name="The Broad Institute Genome Sequencing Center for Infectious Disease"/>
            <person name="Wu L."/>
            <person name="Ma J."/>
        </authorList>
    </citation>
    <scope>NUCLEOTIDE SEQUENCE [LARGE SCALE GENOMIC DNA]</scope>
    <source>
        <strain evidence="2">CGMCC 4.7241</strain>
    </source>
</reference>
<dbReference type="EMBL" id="JBHRZH010000006">
    <property type="protein sequence ID" value="MFC3760622.1"/>
    <property type="molecule type" value="Genomic_DNA"/>
</dbReference>
<comment type="caution">
    <text evidence="1">The sequence shown here is derived from an EMBL/GenBank/DDBJ whole genome shotgun (WGS) entry which is preliminary data.</text>
</comment>
<dbReference type="Proteomes" id="UP001595699">
    <property type="component" value="Unassembled WGS sequence"/>
</dbReference>
<evidence type="ECO:0000313" key="1">
    <source>
        <dbReference type="EMBL" id="MFC3760622.1"/>
    </source>
</evidence>
<gene>
    <name evidence="1" type="ORF">ACFOUW_07220</name>
</gene>
<proteinExistence type="predicted"/>
<organism evidence="1 2">
    <name type="scientific">Tenggerimyces flavus</name>
    <dbReference type="NCBI Taxonomy" id="1708749"/>
    <lineage>
        <taxon>Bacteria</taxon>
        <taxon>Bacillati</taxon>
        <taxon>Actinomycetota</taxon>
        <taxon>Actinomycetes</taxon>
        <taxon>Propionibacteriales</taxon>
        <taxon>Nocardioidaceae</taxon>
        <taxon>Tenggerimyces</taxon>
    </lineage>
</organism>
<evidence type="ECO:0008006" key="3">
    <source>
        <dbReference type="Google" id="ProtNLM"/>
    </source>
</evidence>
<accession>A0ABV7Y684</accession>
<dbReference type="RefSeq" id="WP_205116838.1">
    <property type="nucleotide sequence ID" value="NZ_JAFBCM010000001.1"/>
</dbReference>
<sequence>MAVAVETRIHHATQVEHDALDERIGEAIGAMGCPPAGLMVHFTKPHGDGFVIVDVWRTEAELRSFHDDVLAAALAATGLDADPPVVSPIWGFARP</sequence>
<protein>
    <recommendedName>
        <fullName evidence="3">ABM domain-containing protein</fullName>
    </recommendedName>
</protein>
<name>A0ABV7Y684_9ACTN</name>
<evidence type="ECO:0000313" key="2">
    <source>
        <dbReference type="Proteomes" id="UP001595699"/>
    </source>
</evidence>
<keyword evidence="2" id="KW-1185">Reference proteome</keyword>